<keyword evidence="3" id="KW-1133">Transmembrane helix</keyword>
<dbReference type="GO" id="GO:0046983">
    <property type="term" value="F:protein dimerization activity"/>
    <property type="evidence" value="ECO:0007669"/>
    <property type="project" value="InterPro"/>
</dbReference>
<organism evidence="4 5">
    <name type="scientific">Populus deltoides</name>
    <name type="common">Eastern poplar</name>
    <name type="synonym">Eastern cottonwood</name>
    <dbReference type="NCBI Taxonomy" id="3696"/>
    <lineage>
        <taxon>Eukaryota</taxon>
        <taxon>Viridiplantae</taxon>
        <taxon>Streptophyta</taxon>
        <taxon>Embryophyta</taxon>
        <taxon>Tracheophyta</taxon>
        <taxon>Spermatophyta</taxon>
        <taxon>Magnoliopsida</taxon>
        <taxon>eudicotyledons</taxon>
        <taxon>Gunneridae</taxon>
        <taxon>Pentapetalae</taxon>
        <taxon>rosids</taxon>
        <taxon>fabids</taxon>
        <taxon>Malpighiales</taxon>
        <taxon>Salicaceae</taxon>
        <taxon>Saliceae</taxon>
        <taxon>Populus</taxon>
    </lineage>
</organism>
<keyword evidence="3" id="KW-0812">Transmembrane</keyword>
<evidence type="ECO:0000256" key="2">
    <source>
        <dbReference type="ARBA" id="ARBA00023163"/>
    </source>
</evidence>
<feature type="transmembrane region" description="Helical" evidence="3">
    <location>
        <begin position="50"/>
        <end position="69"/>
    </location>
</feature>
<keyword evidence="2" id="KW-0804">Transcription</keyword>
<dbReference type="Proteomes" id="UP000807159">
    <property type="component" value="Chromosome 1"/>
</dbReference>
<dbReference type="SUPFAM" id="SSF55257">
    <property type="entry name" value="RBP11-like subunits of RNA polymerase"/>
    <property type="match status" value="1"/>
</dbReference>
<accession>A0A8T2ZQI2</accession>
<gene>
    <name evidence="4" type="ORF">H0E87_001215</name>
</gene>
<evidence type="ECO:0000313" key="4">
    <source>
        <dbReference type="EMBL" id="KAH8519697.1"/>
    </source>
</evidence>
<keyword evidence="3" id="KW-0472">Membrane</keyword>
<evidence type="ECO:0000313" key="5">
    <source>
        <dbReference type="Proteomes" id="UP000807159"/>
    </source>
</evidence>
<dbReference type="GO" id="GO:0000428">
    <property type="term" value="C:DNA-directed RNA polymerase complex"/>
    <property type="evidence" value="ECO:0007669"/>
    <property type="project" value="UniProtKB-KW"/>
</dbReference>
<dbReference type="GO" id="GO:0006351">
    <property type="term" value="P:DNA-templated transcription"/>
    <property type="evidence" value="ECO:0007669"/>
    <property type="project" value="InterPro"/>
</dbReference>
<keyword evidence="1" id="KW-0240">DNA-directed RNA polymerase</keyword>
<dbReference type="InterPro" id="IPR036603">
    <property type="entry name" value="RBP11-like"/>
</dbReference>
<reference evidence="4" key="1">
    <citation type="journal article" date="2021" name="J. Hered.">
        <title>Genome Assembly of Salicaceae Populus deltoides (Eastern Cottonwood) I-69 Based on Nanopore Sequencing and Hi-C Technologies.</title>
        <authorList>
            <person name="Bai S."/>
            <person name="Wu H."/>
            <person name="Zhang J."/>
            <person name="Pan Z."/>
            <person name="Zhao W."/>
            <person name="Li Z."/>
            <person name="Tong C."/>
        </authorList>
    </citation>
    <scope>NUCLEOTIDE SEQUENCE</scope>
    <source>
        <tissue evidence="4">Leaf</tissue>
    </source>
</reference>
<keyword evidence="5" id="KW-1185">Reference proteome</keyword>
<dbReference type="AlphaFoldDB" id="A0A8T2ZQI2"/>
<dbReference type="Gene3D" id="3.30.1360.10">
    <property type="entry name" value="RNA polymerase, RBP11-like subunit"/>
    <property type="match status" value="1"/>
</dbReference>
<dbReference type="EMBL" id="JACEGQ020000001">
    <property type="protein sequence ID" value="KAH8519697.1"/>
    <property type="molecule type" value="Genomic_DNA"/>
</dbReference>
<comment type="caution">
    <text evidence="4">The sequence shown here is derived from an EMBL/GenBank/DDBJ whole genome shotgun (WGS) entry which is preliminary data.</text>
</comment>
<evidence type="ECO:0000256" key="1">
    <source>
        <dbReference type="ARBA" id="ARBA00022478"/>
    </source>
</evidence>
<name>A0A8T2ZQI2_POPDE</name>
<evidence type="ECO:0000256" key="3">
    <source>
        <dbReference type="SAM" id="Phobius"/>
    </source>
</evidence>
<sequence length="114" mass="12486">MPKFAGLKQSIFVGKIAICIFNSSHAVNYETKTQQASVRLPTSTGMKRLGYYVAVKLTLLIYNFVFIVGSTGAIKASQLVLNAIEILKQKLGAVRLSDDIVEADDQFDELSARS</sequence>
<proteinExistence type="predicted"/>
<protein>
    <submittedName>
        <fullName evidence="4">Uncharacterized protein</fullName>
    </submittedName>
</protein>